<comment type="caution">
    <text evidence="1">The sequence shown here is derived from an EMBL/GenBank/DDBJ whole genome shotgun (WGS) entry which is preliminary data.</text>
</comment>
<keyword evidence="2" id="KW-1185">Reference proteome</keyword>
<evidence type="ECO:0000313" key="2">
    <source>
        <dbReference type="Proteomes" id="UP001362899"/>
    </source>
</evidence>
<name>A0AAV5RKD8_STABA</name>
<gene>
    <name evidence="1" type="ORF">DASB73_028530</name>
</gene>
<protein>
    <submittedName>
        <fullName evidence="1">Uncharacterized protein</fullName>
    </submittedName>
</protein>
<sequence length="73" mass="8269">MKFWSPKLPLPKSSTKSRLPQSNLVTVQNSCDLALMEETWYRYKLDPKPVRSVGMWASSLIELAAASINNLTE</sequence>
<evidence type="ECO:0000313" key="1">
    <source>
        <dbReference type="EMBL" id="GMM51890.1"/>
    </source>
</evidence>
<dbReference type="AlphaFoldDB" id="A0AAV5RKD8"/>
<proteinExistence type="predicted"/>
<dbReference type="Proteomes" id="UP001362899">
    <property type="component" value="Unassembled WGS sequence"/>
</dbReference>
<dbReference type="EMBL" id="BTGC01000008">
    <property type="protein sequence ID" value="GMM51890.1"/>
    <property type="molecule type" value="Genomic_DNA"/>
</dbReference>
<organism evidence="1 2">
    <name type="scientific">Starmerella bacillaris</name>
    <name type="common">Yeast</name>
    <name type="synonym">Candida zemplinina</name>
    <dbReference type="NCBI Taxonomy" id="1247836"/>
    <lineage>
        <taxon>Eukaryota</taxon>
        <taxon>Fungi</taxon>
        <taxon>Dikarya</taxon>
        <taxon>Ascomycota</taxon>
        <taxon>Saccharomycotina</taxon>
        <taxon>Dipodascomycetes</taxon>
        <taxon>Dipodascales</taxon>
        <taxon>Trichomonascaceae</taxon>
        <taxon>Starmerella</taxon>
    </lineage>
</organism>
<accession>A0AAV5RKD8</accession>
<reference evidence="1 2" key="1">
    <citation type="journal article" date="2023" name="Elife">
        <title>Identification of key yeast species and microbe-microbe interactions impacting larval growth of Drosophila in the wild.</title>
        <authorList>
            <person name="Mure A."/>
            <person name="Sugiura Y."/>
            <person name="Maeda R."/>
            <person name="Honda K."/>
            <person name="Sakurai N."/>
            <person name="Takahashi Y."/>
            <person name="Watada M."/>
            <person name="Katoh T."/>
            <person name="Gotoh A."/>
            <person name="Gotoh Y."/>
            <person name="Taniguchi I."/>
            <person name="Nakamura K."/>
            <person name="Hayashi T."/>
            <person name="Katayama T."/>
            <person name="Uemura T."/>
            <person name="Hattori Y."/>
        </authorList>
    </citation>
    <scope>NUCLEOTIDE SEQUENCE [LARGE SCALE GENOMIC DNA]</scope>
    <source>
        <strain evidence="1 2">SB-73</strain>
    </source>
</reference>